<keyword evidence="2" id="KW-0472">Membrane</keyword>
<feature type="compositionally biased region" description="Low complexity" evidence="1">
    <location>
        <begin position="187"/>
        <end position="204"/>
    </location>
</feature>
<feature type="region of interest" description="Disordered" evidence="1">
    <location>
        <begin position="178"/>
        <end position="219"/>
    </location>
</feature>
<proteinExistence type="predicted"/>
<keyword evidence="2" id="KW-0812">Transmembrane</keyword>
<keyword evidence="2" id="KW-1133">Transmembrane helix</keyword>
<dbReference type="Proteomes" id="UP000800096">
    <property type="component" value="Unassembled WGS sequence"/>
</dbReference>
<sequence>ESPTADDESPTADDASPATVRILAASTIVPAAAQDAPAAFLALCRRFVIGIINVFVPAPVRHDWISIFTTIYNKIAAYPAKYRYGFLALIASIALAEWQQPGCMPRPRYLSNAIFGFLCATLLIFGVLATADFIETQKWPWQEDGWVWPWQAWLWQSTAYDLGASTNTWAPDLKSPPPATSPFAFQSSPPVMPSSSMNPSTQSSDTPVNKATRFEFSMPPPPTISKQSILIPPTPQLPGGLRPIDLPLPTPAQIHRSGILGASPVAPKFKHF</sequence>
<evidence type="ECO:0000313" key="3">
    <source>
        <dbReference type="EMBL" id="KAF1919391.1"/>
    </source>
</evidence>
<keyword evidence="4" id="KW-1185">Reference proteome</keyword>
<evidence type="ECO:0000256" key="2">
    <source>
        <dbReference type="SAM" id="Phobius"/>
    </source>
</evidence>
<feature type="transmembrane region" description="Helical" evidence="2">
    <location>
        <begin position="113"/>
        <end position="134"/>
    </location>
</feature>
<dbReference type="EMBL" id="ML979133">
    <property type="protein sequence ID" value="KAF1919391.1"/>
    <property type="molecule type" value="Genomic_DNA"/>
</dbReference>
<evidence type="ECO:0000313" key="4">
    <source>
        <dbReference type="Proteomes" id="UP000800096"/>
    </source>
</evidence>
<dbReference type="AlphaFoldDB" id="A0A6A5QUC2"/>
<accession>A0A6A5QUC2</accession>
<feature type="non-terminal residue" evidence="3">
    <location>
        <position position="272"/>
    </location>
</feature>
<reference evidence="3" key="1">
    <citation type="journal article" date="2020" name="Stud. Mycol.">
        <title>101 Dothideomycetes genomes: a test case for predicting lifestyles and emergence of pathogens.</title>
        <authorList>
            <person name="Haridas S."/>
            <person name="Albert R."/>
            <person name="Binder M."/>
            <person name="Bloem J."/>
            <person name="Labutti K."/>
            <person name="Salamov A."/>
            <person name="Andreopoulos B."/>
            <person name="Baker S."/>
            <person name="Barry K."/>
            <person name="Bills G."/>
            <person name="Bluhm B."/>
            <person name="Cannon C."/>
            <person name="Castanera R."/>
            <person name="Culley D."/>
            <person name="Daum C."/>
            <person name="Ezra D."/>
            <person name="Gonzalez J."/>
            <person name="Henrissat B."/>
            <person name="Kuo A."/>
            <person name="Liang C."/>
            <person name="Lipzen A."/>
            <person name="Lutzoni F."/>
            <person name="Magnuson J."/>
            <person name="Mondo S."/>
            <person name="Nolan M."/>
            <person name="Ohm R."/>
            <person name="Pangilinan J."/>
            <person name="Park H.-J."/>
            <person name="Ramirez L."/>
            <person name="Alfaro M."/>
            <person name="Sun H."/>
            <person name="Tritt A."/>
            <person name="Yoshinaga Y."/>
            <person name="Zwiers L.-H."/>
            <person name="Turgeon B."/>
            <person name="Goodwin S."/>
            <person name="Spatafora J."/>
            <person name="Crous P."/>
            <person name="Grigoriev I."/>
        </authorList>
    </citation>
    <scope>NUCLEOTIDE SEQUENCE</scope>
    <source>
        <strain evidence="3">HMLAC05119</strain>
    </source>
</reference>
<organism evidence="3 4">
    <name type="scientific">Ampelomyces quisqualis</name>
    <name type="common">Powdery mildew agent</name>
    <dbReference type="NCBI Taxonomy" id="50730"/>
    <lineage>
        <taxon>Eukaryota</taxon>
        <taxon>Fungi</taxon>
        <taxon>Dikarya</taxon>
        <taxon>Ascomycota</taxon>
        <taxon>Pezizomycotina</taxon>
        <taxon>Dothideomycetes</taxon>
        <taxon>Pleosporomycetidae</taxon>
        <taxon>Pleosporales</taxon>
        <taxon>Pleosporineae</taxon>
        <taxon>Phaeosphaeriaceae</taxon>
        <taxon>Ampelomyces</taxon>
    </lineage>
</organism>
<name>A0A6A5QUC2_AMPQU</name>
<protein>
    <submittedName>
        <fullName evidence="3">Uncharacterized protein</fullName>
    </submittedName>
</protein>
<feature type="non-terminal residue" evidence="3">
    <location>
        <position position="1"/>
    </location>
</feature>
<gene>
    <name evidence="3" type="ORF">BDU57DRAFT_421678</name>
</gene>
<dbReference type="OrthoDB" id="3796633at2759"/>
<evidence type="ECO:0000256" key="1">
    <source>
        <dbReference type="SAM" id="MobiDB-lite"/>
    </source>
</evidence>